<proteinExistence type="predicted"/>
<comment type="caution">
    <text evidence="1">The sequence shown here is derived from an EMBL/GenBank/DDBJ whole genome shotgun (WGS) entry which is preliminary data.</text>
</comment>
<dbReference type="Proteomes" id="UP000031586">
    <property type="component" value="Unassembled WGS sequence"/>
</dbReference>
<evidence type="ECO:0008006" key="3">
    <source>
        <dbReference type="Google" id="ProtNLM"/>
    </source>
</evidence>
<dbReference type="EMBL" id="JPRD01000019">
    <property type="protein sequence ID" value="KIF52764.1"/>
    <property type="molecule type" value="Genomic_DNA"/>
</dbReference>
<accession>A0A0C1Z9D4</accession>
<organism evidence="1 2">
    <name type="scientific">Vibrio owensii CAIM 1854 = LMG 25443</name>
    <dbReference type="NCBI Taxonomy" id="1229493"/>
    <lineage>
        <taxon>Bacteria</taxon>
        <taxon>Pseudomonadati</taxon>
        <taxon>Pseudomonadota</taxon>
        <taxon>Gammaproteobacteria</taxon>
        <taxon>Vibrionales</taxon>
        <taxon>Vibrionaceae</taxon>
        <taxon>Vibrio</taxon>
    </lineage>
</organism>
<evidence type="ECO:0000313" key="2">
    <source>
        <dbReference type="Proteomes" id="UP000031586"/>
    </source>
</evidence>
<sequence>MNVIAQSQTTEHTLIQSSDKTVKSVAILISQSIEYMATERRVVALSNDSINMGEVIGYYQDAGFDIVLVVDSKMLPERTAKMMAYNYQNARVPVLDTTTGTIHPLNDFYGIVSYLSLCCSLTSCPDVITSLATQLLRTMPLINSTVDSCLATYAVNTINKLQQPVLRHALNEQLSHCRSQVKKLMCPTVQTDLVTVKSLDALKCAKLINNTRTLAIKSATGTGKTKHIFGPVAQTAKKQNKKVTYLSYLTALIEQYCTDNLATSYNDELSKLEEASAIGVVVNSIWKTHIFTFLKQTDILIIDEFEKVLSTVVCSEHSKQLPKQLVFECLSEIIRNVPQLIVGDADISNIGLSYIKGLRGEVTLLNCTANPYSNIKAVISDKNQYISTLSPETSLDQDKVFLFDSLSTLRLVTKSLGYENQEQLDCEKAALADGVLIIHADNKGMPEQSAFLANPNGEISKYKAIMASPCLGSGFSITTHFSDNVVVFCDKTLAPLELVNFARRFRTAKTIWFVIDGSVDFTAPKAHDIKYDASFHVQATDKLNIEFVNTRRTLFASFALHMHLTLGELGFVTTSAPCSLSGQYRAKQNVTQQQKSLQELVINAIVNAPNLSDEQAVMLCDSNIRTSTDNAALTKRRIRKDYQILNVVKGDVLFHYEFMKHRDIFDAFPFVKRHKVKQNTQPKHQGTANFIFQTILKEHGFCEIEKSLSIHRDDVRIIVEHCYNQRTHLNWVLDEALHITKPLHKEAKLNKATSYLKKLLSSFGFEMARFSGNTNKARVTLHKHAATYAEMDTNQYIPVDIAA</sequence>
<dbReference type="InterPro" id="IPR027417">
    <property type="entry name" value="P-loop_NTPase"/>
</dbReference>
<protein>
    <recommendedName>
        <fullName evidence="3">Replication origin-binding protein domain-containing protein</fullName>
    </recommendedName>
</protein>
<reference evidence="1 2" key="1">
    <citation type="submission" date="2014-07" db="EMBL/GenBank/DDBJ databases">
        <title>Unique and conserved regions in Vibrio harveyi and related species in comparison with the shrimp pathogen Vibrio harveyi CAIM 1792.</title>
        <authorList>
            <person name="Espinoza-Valles I."/>
            <person name="Vora G."/>
            <person name="Leekitcharoenphon P."/>
            <person name="Ussery D."/>
            <person name="Hoj L."/>
            <person name="Gomez-Gil B."/>
        </authorList>
    </citation>
    <scope>NUCLEOTIDE SEQUENCE [LARGE SCALE GENOMIC DNA]</scope>
    <source>
        <strain evidence="2">CAIM 1854 / LMG 25443</strain>
    </source>
</reference>
<gene>
    <name evidence="1" type="ORF">H735_12740</name>
</gene>
<dbReference type="SUPFAM" id="SSF52540">
    <property type="entry name" value="P-loop containing nucleoside triphosphate hydrolases"/>
    <property type="match status" value="1"/>
</dbReference>
<dbReference type="AlphaFoldDB" id="A0A0C1Z9D4"/>
<dbReference type="PATRIC" id="fig|1229493.5.peg.1658"/>
<dbReference type="RefSeq" id="WP_020196782.1">
    <property type="nucleotide sequence ID" value="NZ_BAOH01000075.1"/>
</dbReference>
<name>A0A0C1Z9D4_9VIBR</name>
<evidence type="ECO:0000313" key="1">
    <source>
        <dbReference type="EMBL" id="KIF52764.1"/>
    </source>
</evidence>